<gene>
    <name evidence="10" type="ORF">H206_01925</name>
</gene>
<accession>A0A3S3R8D4</accession>
<evidence type="ECO:0000256" key="6">
    <source>
        <dbReference type="ARBA" id="ARBA00049183"/>
    </source>
</evidence>
<dbReference type="InterPro" id="IPR007507">
    <property type="entry name" value="Glycos_transf_N"/>
</dbReference>
<dbReference type="AlphaFoldDB" id="A0A3S3R8D4"/>
<keyword evidence="4 8" id="KW-0808">Transferase</keyword>
<sequence length="363" mass="40253">MTRQGRAVARTLLPAQVRCELAPLDVPQVVDRALKILQPDLYICLETEFWPVMLTKMRKAGVPMLLLNGRISEQSFQQYLRIKGTVGAFLAGFLAVAVIREQDKERFHHLGVPAERIQVCGNMKYDVKYDLMPQNPQEPQKSGTNSAEQGRKDYVRLLGIQPDDVVFICGSTRTGEEKLLLSVFRRLQEKYSGRLLWIIAPRHLERLPEVMALLDQAGLGYQLFSQCTQGSRGSTKERQENIILLDSIGELAHLYAAGDYIFCGASLVHKGGHNIMEPIAQGKPVFFGPFMQDFQDAVDLVLSGGAGIQAGSPDELADCLLEYPLGSPPYEQACQAAVQLAQTQQGAARRQAEMVLRVIKGQG</sequence>
<evidence type="ECO:0000256" key="8">
    <source>
        <dbReference type="RuleBase" id="RU365103"/>
    </source>
</evidence>
<comment type="function">
    <text evidence="8">Involved in lipopolysaccharide (LPS) biosynthesis. Catalyzes the transfer of 3-deoxy-D-manno-octulosonate (Kdo) residue(s) from CMP-Kdo to lipid IV(A), the tetraacyldisaccharide-1,4'-bisphosphate precursor of lipid A.</text>
</comment>
<feature type="site" description="Transition state stabilizer" evidence="7">
    <location>
        <position position="46"/>
    </location>
</feature>
<protein>
    <recommendedName>
        <fullName evidence="3 8">3-deoxy-D-manno-octulosonic acid transferase</fullName>
        <shortName evidence="8">Kdo transferase</shortName>
        <ecNumber evidence="2 8">2.4.99.12</ecNumber>
    </recommendedName>
    <alternativeName>
        <fullName evidence="5 8">Lipid IV(A) 3-deoxy-D-manno-octulosonic acid transferase</fullName>
    </alternativeName>
</protein>
<evidence type="ECO:0000259" key="9">
    <source>
        <dbReference type="Pfam" id="PF04413"/>
    </source>
</evidence>
<dbReference type="UniPathway" id="UPA00958"/>
<evidence type="ECO:0000256" key="7">
    <source>
        <dbReference type="PIRSR" id="PIRSR639901-2"/>
    </source>
</evidence>
<evidence type="ECO:0000256" key="3">
    <source>
        <dbReference type="ARBA" id="ARBA00019077"/>
    </source>
</evidence>
<keyword evidence="8" id="KW-1003">Cell membrane</keyword>
<keyword evidence="11" id="KW-1185">Reference proteome</keyword>
<dbReference type="Pfam" id="PF04413">
    <property type="entry name" value="Glycos_transf_N"/>
    <property type="match status" value="1"/>
</dbReference>
<dbReference type="Gene3D" id="3.40.50.11720">
    <property type="entry name" value="3-Deoxy-D-manno-octulosonic-acid transferase, N-terminal domain"/>
    <property type="match status" value="1"/>
</dbReference>
<reference evidence="10 11" key="1">
    <citation type="submission" date="2017-01" db="EMBL/GenBank/DDBJ databases">
        <title>The cable genome- insights into the physiology and evolution of filamentous bacteria capable of sulfide oxidation via long distance electron transfer.</title>
        <authorList>
            <person name="Schreiber L."/>
            <person name="Bjerg J.T."/>
            <person name="Boggild A."/>
            <person name="Van De Vossenberg J."/>
            <person name="Meysman F."/>
            <person name="Nielsen L.P."/>
            <person name="Schramm A."/>
            <person name="Kjeldsen K.U."/>
        </authorList>
    </citation>
    <scope>NUCLEOTIDE SEQUENCE [LARGE SCALE GENOMIC DNA]</scope>
    <source>
        <strain evidence="10">MCF</strain>
    </source>
</reference>
<feature type="site" description="Transition state stabilizer" evidence="7">
    <location>
        <position position="124"/>
    </location>
</feature>
<dbReference type="GO" id="GO:0005886">
    <property type="term" value="C:plasma membrane"/>
    <property type="evidence" value="ECO:0007669"/>
    <property type="project" value="UniProtKB-SubCell"/>
</dbReference>
<proteinExistence type="inferred from homology"/>
<dbReference type="InterPro" id="IPR039901">
    <property type="entry name" value="Kdotransferase"/>
</dbReference>
<keyword evidence="8" id="KW-0472">Membrane</keyword>
<dbReference type="GO" id="GO:0009245">
    <property type="term" value="P:lipid A biosynthetic process"/>
    <property type="evidence" value="ECO:0007669"/>
    <property type="project" value="TreeGrafter"/>
</dbReference>
<evidence type="ECO:0000313" key="11">
    <source>
        <dbReference type="Proteomes" id="UP000287853"/>
    </source>
</evidence>
<dbReference type="Gene3D" id="3.40.50.2000">
    <property type="entry name" value="Glycogen Phosphorylase B"/>
    <property type="match status" value="1"/>
</dbReference>
<evidence type="ECO:0000256" key="1">
    <source>
        <dbReference type="ARBA" id="ARBA00004713"/>
    </source>
</evidence>
<comment type="pathway">
    <text evidence="1 8">Bacterial outer membrane biogenesis; LPS core biosynthesis.</text>
</comment>
<dbReference type="PANTHER" id="PTHR42755:SF1">
    <property type="entry name" value="3-DEOXY-D-MANNO-OCTULOSONIC ACID TRANSFERASE, MITOCHONDRIAL-RELATED"/>
    <property type="match status" value="1"/>
</dbReference>
<evidence type="ECO:0000256" key="5">
    <source>
        <dbReference type="ARBA" id="ARBA00031445"/>
    </source>
</evidence>
<comment type="subcellular location">
    <subcellularLocation>
        <location evidence="8">Cell membrane</location>
    </subcellularLocation>
</comment>
<organism evidence="10 11">
    <name type="scientific">Candidatus Electrothrix aarhusensis</name>
    <dbReference type="NCBI Taxonomy" id="1859131"/>
    <lineage>
        <taxon>Bacteria</taxon>
        <taxon>Pseudomonadati</taxon>
        <taxon>Thermodesulfobacteriota</taxon>
        <taxon>Desulfobulbia</taxon>
        <taxon>Desulfobulbales</taxon>
        <taxon>Desulfobulbaceae</taxon>
        <taxon>Candidatus Electrothrix</taxon>
    </lineage>
</organism>
<dbReference type="EC" id="2.4.99.12" evidence="2 8"/>
<evidence type="ECO:0000256" key="2">
    <source>
        <dbReference type="ARBA" id="ARBA00012621"/>
    </source>
</evidence>
<comment type="caution">
    <text evidence="10">The sequence shown here is derived from an EMBL/GenBank/DDBJ whole genome shotgun (WGS) entry which is preliminary data.</text>
</comment>
<dbReference type="GO" id="GO:0043842">
    <property type="term" value="F:Kdo transferase activity"/>
    <property type="evidence" value="ECO:0007669"/>
    <property type="project" value="UniProtKB-EC"/>
</dbReference>
<evidence type="ECO:0000313" key="10">
    <source>
        <dbReference type="EMBL" id="RWX46680.1"/>
    </source>
</evidence>
<dbReference type="Proteomes" id="UP000287853">
    <property type="component" value="Unassembled WGS sequence"/>
</dbReference>
<dbReference type="SUPFAM" id="SSF53756">
    <property type="entry name" value="UDP-Glycosyltransferase/glycogen phosphorylase"/>
    <property type="match status" value="1"/>
</dbReference>
<keyword evidence="10" id="KW-0328">Glycosyltransferase</keyword>
<dbReference type="GO" id="GO:0009244">
    <property type="term" value="P:lipopolysaccharide core region biosynthetic process"/>
    <property type="evidence" value="ECO:0007669"/>
    <property type="project" value="UniProtKB-UniRule"/>
</dbReference>
<comment type="similarity">
    <text evidence="8">Belongs to the glycosyltransferase group 1 family.</text>
</comment>
<feature type="domain" description="3-deoxy-D-manno-octulosonic-acid transferase N-terminal" evidence="9">
    <location>
        <begin position="1"/>
        <end position="127"/>
    </location>
</feature>
<dbReference type="PANTHER" id="PTHR42755">
    <property type="entry name" value="3-DEOXY-MANNO-OCTULOSONATE CYTIDYLYLTRANSFERASE"/>
    <property type="match status" value="1"/>
</dbReference>
<name>A0A3S3R8D4_9BACT</name>
<comment type="catalytic activity">
    <reaction evidence="6 8">
        <text>lipid IVA (E. coli) + CMP-3-deoxy-beta-D-manno-octulosonate = alpha-Kdo-(2-&gt;6)-lipid IVA (E. coli) + CMP + H(+)</text>
        <dbReference type="Rhea" id="RHEA:28066"/>
        <dbReference type="ChEBI" id="CHEBI:15378"/>
        <dbReference type="ChEBI" id="CHEBI:58603"/>
        <dbReference type="ChEBI" id="CHEBI:60364"/>
        <dbReference type="ChEBI" id="CHEBI:60377"/>
        <dbReference type="ChEBI" id="CHEBI:85987"/>
        <dbReference type="EC" id="2.4.99.12"/>
    </reaction>
</comment>
<dbReference type="InterPro" id="IPR038107">
    <property type="entry name" value="Glycos_transf_N_sf"/>
</dbReference>
<dbReference type="EMBL" id="MTKO01000055">
    <property type="protein sequence ID" value="RWX46680.1"/>
    <property type="molecule type" value="Genomic_DNA"/>
</dbReference>
<evidence type="ECO:0000256" key="4">
    <source>
        <dbReference type="ARBA" id="ARBA00022679"/>
    </source>
</evidence>
<keyword evidence="8" id="KW-0448">Lipopolysaccharide biosynthesis</keyword>